<evidence type="ECO:0000313" key="3">
    <source>
        <dbReference type="Proteomes" id="UP001156641"/>
    </source>
</evidence>
<reference evidence="3" key="1">
    <citation type="journal article" date="2019" name="Int. J. Syst. Evol. Microbiol.">
        <title>The Global Catalogue of Microorganisms (GCM) 10K type strain sequencing project: providing services to taxonomists for standard genome sequencing and annotation.</title>
        <authorList>
            <consortium name="The Broad Institute Genomics Platform"/>
            <consortium name="The Broad Institute Genome Sequencing Center for Infectious Disease"/>
            <person name="Wu L."/>
            <person name="Ma J."/>
        </authorList>
    </citation>
    <scope>NUCLEOTIDE SEQUENCE [LARGE SCALE GENOMIC DNA]</scope>
    <source>
        <strain evidence="3">NBRC 112502</strain>
    </source>
</reference>
<dbReference type="Gene3D" id="3.60.10.10">
    <property type="entry name" value="Endonuclease/exonuclease/phosphatase"/>
    <property type="match status" value="1"/>
</dbReference>
<dbReference type="EMBL" id="BSOS01000073">
    <property type="protein sequence ID" value="GLR68050.1"/>
    <property type="molecule type" value="Genomic_DNA"/>
</dbReference>
<dbReference type="RefSeq" id="WP_284258883.1">
    <property type="nucleotide sequence ID" value="NZ_BSOS01000073.1"/>
</dbReference>
<protein>
    <recommendedName>
        <fullName evidence="1">Endonuclease/exonuclease/phosphatase domain-containing protein</fullName>
    </recommendedName>
</protein>
<proteinExistence type="predicted"/>
<feature type="domain" description="Endonuclease/exonuclease/phosphatase" evidence="1">
    <location>
        <begin position="10"/>
        <end position="193"/>
    </location>
</feature>
<gene>
    <name evidence="2" type="ORF">GCM10010909_27310</name>
</gene>
<evidence type="ECO:0000313" key="2">
    <source>
        <dbReference type="EMBL" id="GLR68050.1"/>
    </source>
</evidence>
<name>A0ABQ6A6G7_9PROT</name>
<dbReference type="Proteomes" id="UP001156641">
    <property type="component" value="Unassembled WGS sequence"/>
</dbReference>
<evidence type="ECO:0000259" key="1">
    <source>
        <dbReference type="Pfam" id="PF03372"/>
    </source>
</evidence>
<organism evidence="2 3">
    <name type="scientific">Acidocella aquatica</name>
    <dbReference type="NCBI Taxonomy" id="1922313"/>
    <lineage>
        <taxon>Bacteria</taxon>
        <taxon>Pseudomonadati</taxon>
        <taxon>Pseudomonadota</taxon>
        <taxon>Alphaproteobacteria</taxon>
        <taxon>Acetobacterales</taxon>
        <taxon>Acidocellaceae</taxon>
        <taxon>Acidocella</taxon>
    </lineage>
</organism>
<dbReference type="SUPFAM" id="SSF56219">
    <property type="entry name" value="DNase I-like"/>
    <property type="match status" value="1"/>
</dbReference>
<dbReference type="InterPro" id="IPR005135">
    <property type="entry name" value="Endo/exonuclease/phosphatase"/>
</dbReference>
<sequence>MTLPAEFRIISWNLLHSVGAEASHVRALIEQHDPDLCLMQEATAGIDDLPERLGGHYARVALPGRHHGLAAWSKRPFHAPAGSLALQRGMVVRRVCQILDLGGFSVANVHLSHGQLLNRRQLRRIASVLPHRAAILGDCNLLGAPLLPGFEDVGARIATHRMSGVVPLRLDRCFVRGLSCVSAEVLAQGASDHRPLLVVLASG</sequence>
<comment type="caution">
    <text evidence="2">The sequence shown here is derived from an EMBL/GenBank/DDBJ whole genome shotgun (WGS) entry which is preliminary data.</text>
</comment>
<keyword evidence="3" id="KW-1185">Reference proteome</keyword>
<accession>A0ABQ6A6G7</accession>
<dbReference type="Pfam" id="PF03372">
    <property type="entry name" value="Exo_endo_phos"/>
    <property type="match status" value="1"/>
</dbReference>
<dbReference type="InterPro" id="IPR036691">
    <property type="entry name" value="Endo/exonu/phosph_ase_sf"/>
</dbReference>